<dbReference type="Proteomes" id="UP001519343">
    <property type="component" value="Unassembled WGS sequence"/>
</dbReference>
<feature type="chain" id="PRO_5045088923" description="FAD/FMN-containing dehydrogenase" evidence="1">
    <location>
        <begin position="25"/>
        <end position="86"/>
    </location>
</feature>
<sequence length="86" mass="9553">MKKFLFGGIVASLLLMGGIGAAWAAENVTPNVPDQNFFEEMLPFMKQMHPGMSEESYKEMYNYCHSNGGPAGMMGNGVQWNKMKDL</sequence>
<proteinExistence type="predicted"/>
<name>A0ABS4GLI1_9BACL</name>
<dbReference type="EMBL" id="JAGGKT010000002">
    <property type="protein sequence ID" value="MBP1931113.1"/>
    <property type="molecule type" value="Genomic_DNA"/>
</dbReference>
<comment type="caution">
    <text evidence="2">The sequence shown here is derived from an EMBL/GenBank/DDBJ whole genome shotgun (WGS) entry which is preliminary data.</text>
</comment>
<evidence type="ECO:0000256" key="1">
    <source>
        <dbReference type="SAM" id="SignalP"/>
    </source>
</evidence>
<gene>
    <name evidence="2" type="ORF">J2Z37_001110</name>
</gene>
<dbReference type="RefSeq" id="WP_209809204.1">
    <property type="nucleotide sequence ID" value="NZ_JAGGKT010000002.1"/>
</dbReference>
<keyword evidence="3" id="KW-1185">Reference proteome</keyword>
<keyword evidence="1" id="KW-0732">Signal</keyword>
<protein>
    <recommendedName>
        <fullName evidence="4">FAD/FMN-containing dehydrogenase</fullName>
    </recommendedName>
</protein>
<organism evidence="2 3">
    <name type="scientific">Ammoniphilus resinae</name>
    <dbReference type="NCBI Taxonomy" id="861532"/>
    <lineage>
        <taxon>Bacteria</taxon>
        <taxon>Bacillati</taxon>
        <taxon>Bacillota</taxon>
        <taxon>Bacilli</taxon>
        <taxon>Bacillales</taxon>
        <taxon>Paenibacillaceae</taxon>
        <taxon>Aneurinibacillus group</taxon>
        <taxon>Ammoniphilus</taxon>
    </lineage>
</organism>
<evidence type="ECO:0008006" key="4">
    <source>
        <dbReference type="Google" id="ProtNLM"/>
    </source>
</evidence>
<evidence type="ECO:0000313" key="3">
    <source>
        <dbReference type="Proteomes" id="UP001519343"/>
    </source>
</evidence>
<evidence type="ECO:0000313" key="2">
    <source>
        <dbReference type="EMBL" id="MBP1931113.1"/>
    </source>
</evidence>
<feature type="signal peptide" evidence="1">
    <location>
        <begin position="1"/>
        <end position="24"/>
    </location>
</feature>
<accession>A0ABS4GLI1</accession>
<reference evidence="2 3" key="1">
    <citation type="submission" date="2021-03" db="EMBL/GenBank/DDBJ databases">
        <title>Genomic Encyclopedia of Type Strains, Phase IV (KMG-IV): sequencing the most valuable type-strain genomes for metagenomic binning, comparative biology and taxonomic classification.</title>
        <authorList>
            <person name="Goeker M."/>
        </authorList>
    </citation>
    <scope>NUCLEOTIDE SEQUENCE [LARGE SCALE GENOMIC DNA]</scope>
    <source>
        <strain evidence="2 3">DSM 24738</strain>
    </source>
</reference>